<dbReference type="GeneID" id="19956371"/>
<evidence type="ECO:0000313" key="2">
    <source>
        <dbReference type="Proteomes" id="UP000030762"/>
    </source>
</evidence>
<dbReference type="EMBL" id="JH767228">
    <property type="protein sequence ID" value="EQC26552.1"/>
    <property type="molecule type" value="Genomic_DNA"/>
</dbReference>
<proteinExistence type="predicted"/>
<accession>T0RAJ0</accession>
<keyword evidence="2" id="KW-1185">Reference proteome</keyword>
<gene>
    <name evidence="1" type="ORF">SDRG_15644</name>
</gene>
<sequence length="363" mass="39791">MAAPVRQGLERALAAIRRPAKPFATGRGLHPRDSPRLQVDGMDAPLSGSCRIFHAVSCSTSMHFWILHTLHARSRATKAQDVVSPRGAGAHRSVSRGVPFSAVCGGRGARLVPAIAALLRRHVSMPARAASHLGALLLQSVPQLIIRSDESTRVGDSRLFLQHYAPTATGLARDAADVVHTWTPNAFVFFAHQVTLTLVVMPDRSLATYRSTAVVDHLARAGVGRLEAEADVALPTLDDLTVRGLTPPSARHDCLSCATFLVFLESPTGLECDFDSATRLLCRWLGRGRRPKTPQELHAPIDEWKRRLELHQERSLDGGDGPVRTRSCFKLIALSVDTSYEGTRHFCVPRFPYVARRLFKAVF</sequence>
<dbReference type="OrthoDB" id="124582at2759"/>
<protein>
    <submittedName>
        <fullName evidence="1">Uncharacterized protein</fullName>
    </submittedName>
</protein>
<dbReference type="Proteomes" id="UP000030762">
    <property type="component" value="Unassembled WGS sequence"/>
</dbReference>
<evidence type="ECO:0000313" key="1">
    <source>
        <dbReference type="EMBL" id="EQC26552.1"/>
    </source>
</evidence>
<dbReference type="InParanoid" id="T0RAJ0"/>
<reference evidence="1 2" key="1">
    <citation type="submission" date="2012-04" db="EMBL/GenBank/DDBJ databases">
        <title>The Genome Sequence of Saprolegnia declina VS20.</title>
        <authorList>
            <consortium name="The Broad Institute Genome Sequencing Platform"/>
            <person name="Russ C."/>
            <person name="Nusbaum C."/>
            <person name="Tyler B."/>
            <person name="van West P."/>
            <person name="Dieguez-Uribeondo J."/>
            <person name="de Bruijn I."/>
            <person name="Tripathy S."/>
            <person name="Jiang R."/>
            <person name="Young S.K."/>
            <person name="Zeng Q."/>
            <person name="Gargeya S."/>
            <person name="Fitzgerald M."/>
            <person name="Haas B."/>
            <person name="Abouelleil A."/>
            <person name="Alvarado L."/>
            <person name="Arachchi H.M."/>
            <person name="Berlin A."/>
            <person name="Chapman S.B."/>
            <person name="Goldberg J."/>
            <person name="Griggs A."/>
            <person name="Gujja S."/>
            <person name="Hansen M."/>
            <person name="Howarth C."/>
            <person name="Imamovic A."/>
            <person name="Larimer J."/>
            <person name="McCowen C."/>
            <person name="Montmayeur A."/>
            <person name="Murphy C."/>
            <person name="Neiman D."/>
            <person name="Pearson M."/>
            <person name="Priest M."/>
            <person name="Roberts A."/>
            <person name="Saif S."/>
            <person name="Shea T."/>
            <person name="Sisk P."/>
            <person name="Sykes S."/>
            <person name="Wortman J."/>
            <person name="Nusbaum C."/>
            <person name="Birren B."/>
        </authorList>
    </citation>
    <scope>NUCLEOTIDE SEQUENCE [LARGE SCALE GENOMIC DNA]</scope>
    <source>
        <strain evidence="1 2">VS20</strain>
    </source>
</reference>
<dbReference type="AlphaFoldDB" id="T0RAJ0"/>
<dbReference type="RefSeq" id="XP_008620045.1">
    <property type="nucleotide sequence ID" value="XM_008621823.1"/>
</dbReference>
<dbReference type="VEuPathDB" id="FungiDB:SDRG_15644"/>
<organism evidence="1 2">
    <name type="scientific">Saprolegnia diclina (strain VS20)</name>
    <dbReference type="NCBI Taxonomy" id="1156394"/>
    <lineage>
        <taxon>Eukaryota</taxon>
        <taxon>Sar</taxon>
        <taxon>Stramenopiles</taxon>
        <taxon>Oomycota</taxon>
        <taxon>Saprolegniomycetes</taxon>
        <taxon>Saprolegniales</taxon>
        <taxon>Saprolegniaceae</taxon>
        <taxon>Saprolegnia</taxon>
    </lineage>
</organism>
<name>T0RAJ0_SAPDV</name>